<dbReference type="Gene3D" id="3.30.310.280">
    <property type="match status" value="1"/>
</dbReference>
<dbReference type="Gene3D" id="6.10.250.3370">
    <property type="match status" value="1"/>
</dbReference>
<dbReference type="RefSeq" id="WP_143915677.1">
    <property type="nucleotide sequence ID" value="NZ_CANMIK010000001.1"/>
</dbReference>
<keyword evidence="3" id="KW-0808">Transferase</keyword>
<proteinExistence type="predicted"/>
<dbReference type="InterPro" id="IPR037455">
    <property type="entry name" value="LucA/IucC-like"/>
</dbReference>
<dbReference type="EMBL" id="VLNR01000007">
    <property type="protein sequence ID" value="TSE10387.1"/>
    <property type="molecule type" value="Genomic_DNA"/>
</dbReference>
<accession>A0A554VPJ1</accession>
<dbReference type="PANTHER" id="PTHR34384:SF6">
    <property type="entry name" value="STAPHYLOFERRIN B SYNTHASE"/>
    <property type="match status" value="1"/>
</dbReference>
<dbReference type="SUPFAM" id="SSF55729">
    <property type="entry name" value="Acyl-CoA N-acyltransferases (Nat)"/>
    <property type="match status" value="1"/>
</dbReference>
<evidence type="ECO:0000259" key="2">
    <source>
        <dbReference type="SMART" id="SM01006"/>
    </source>
</evidence>
<protein>
    <submittedName>
        <fullName evidence="3">GNAT family N-acetyltransferase</fullName>
    </submittedName>
</protein>
<dbReference type="SMART" id="SM01006">
    <property type="entry name" value="AlcB"/>
    <property type="match status" value="1"/>
</dbReference>
<dbReference type="OrthoDB" id="495728at2"/>
<sequence length="819" mass="95384">MSVQQQTDFVAASKEGYEFSSTYENFGDIHIRHFNVEKDSVVLHDWVNRDYAIFWGMQHYSIEQVKVEYAKLMTPDHYDVFVGMYKEEPVFIVERYHPQKDIIKDYYQAQQNDCGIHIIVAPRSENKIKNFTWYMFNTIMNFIFQNQQVHRILVEPDIRNKKMFAICQRVGFQLNAIVELPHKTAQLAFLTRQKHQQLKLVPQINKRSAMNTLDNAVSPQQSVAHIQSKLWVKVNTLLIKKAICEFSHELLIQPKIIEKLEDGWNRYLLKTDDSTIQYEFCAKPLALNHLWINEISIKKYQEAMTIQLDAILFIKEFRKQLGIKDNAMPVYLEEIISTLYGSAFKHIKGNPEAKDLVAADFQTIEQSMMEGHPGFVANNGRIGFDSSDYRSYAPEAGNSFSLIWLAGHKKNTVYAAIEDLPYDKLIQQELDQETILAFNTAIKNKGFDPDDYFFIPMHPWQWFNKLANIFSPEIAMGNLICLGYGPDQYLAQQSIRTLFNISNPHKLYTKTALSILNMGFMRGLPLYYLGTAPKMAVWLEKLLYSDPYIQETGFRMLGEIGSISYVNPYFEEFGPHNDYNKMLASLWRESPMSAIEKEQQPMTMAAFLHIDHHGEAFLPKIIDTSGLSISDWLRNYLKAYLSPLLHCFYHFDLVFMPHGENIIMVLEDHIPVKVLLKDITEEACILSPDVELPEHLKRMYAPVPEDVKLLSIFTDVFDGFFRFMSHVLVEHAEYTEEKFWKLVAENIWDYQDRYPEKKAKFEQYDLFASDFHLSCLNRLQLNNNKQMIDLDDPVALLQFAGRLQNPIATFKKEESTSQV</sequence>
<dbReference type="InterPro" id="IPR016181">
    <property type="entry name" value="Acyl_CoA_acyltransferase"/>
</dbReference>
<dbReference type="Pfam" id="PF04183">
    <property type="entry name" value="IucA_IucC"/>
    <property type="match status" value="1"/>
</dbReference>
<evidence type="ECO:0000313" key="3">
    <source>
        <dbReference type="EMBL" id="TSE10387.1"/>
    </source>
</evidence>
<gene>
    <name evidence="3" type="ORF">FOF46_04960</name>
</gene>
<evidence type="ECO:0000256" key="1">
    <source>
        <dbReference type="ARBA" id="ARBA00004924"/>
    </source>
</evidence>
<dbReference type="InterPro" id="IPR019432">
    <property type="entry name" value="Acyltransferase_MbtK/IucB-like"/>
</dbReference>
<dbReference type="AlphaFoldDB" id="A0A554VPJ1"/>
<dbReference type="Gene3D" id="3.40.630.30">
    <property type="match status" value="1"/>
</dbReference>
<dbReference type="Pfam" id="PF06276">
    <property type="entry name" value="FhuF"/>
    <property type="match status" value="1"/>
</dbReference>
<dbReference type="GO" id="GO:0016746">
    <property type="term" value="F:acyltransferase activity"/>
    <property type="evidence" value="ECO:0007669"/>
    <property type="project" value="InterPro"/>
</dbReference>
<dbReference type="GO" id="GO:0019290">
    <property type="term" value="P:siderophore biosynthetic process"/>
    <property type="evidence" value="ECO:0007669"/>
    <property type="project" value="InterPro"/>
</dbReference>
<dbReference type="InterPro" id="IPR022770">
    <property type="entry name" value="IucA/IucC-like_C"/>
</dbReference>
<dbReference type="Gene3D" id="1.10.510.40">
    <property type="match status" value="1"/>
</dbReference>
<feature type="domain" description="Acyltransferase MbtK/IucB-like conserved" evidence="2">
    <location>
        <begin position="32"/>
        <end position="79"/>
    </location>
</feature>
<keyword evidence="4" id="KW-1185">Reference proteome</keyword>
<dbReference type="Pfam" id="PF13523">
    <property type="entry name" value="Acetyltransf_8"/>
    <property type="match status" value="1"/>
</dbReference>
<comment type="caution">
    <text evidence="3">The sequence shown here is derived from an EMBL/GenBank/DDBJ whole genome shotgun (WGS) entry which is preliminary data.</text>
</comment>
<dbReference type="Proteomes" id="UP000318833">
    <property type="component" value="Unassembled WGS sequence"/>
</dbReference>
<organism evidence="3 4">
    <name type="scientific">Aquimarina algiphila</name>
    <dbReference type="NCBI Taxonomy" id="2047982"/>
    <lineage>
        <taxon>Bacteria</taxon>
        <taxon>Pseudomonadati</taxon>
        <taxon>Bacteroidota</taxon>
        <taxon>Flavobacteriia</taxon>
        <taxon>Flavobacteriales</taxon>
        <taxon>Flavobacteriaceae</taxon>
        <taxon>Aquimarina</taxon>
    </lineage>
</organism>
<comment type="pathway">
    <text evidence="1">Siderophore biosynthesis.</text>
</comment>
<dbReference type="InterPro" id="IPR007310">
    <property type="entry name" value="Aerobactin_biosyn_IucA/IucC_N"/>
</dbReference>
<dbReference type="PANTHER" id="PTHR34384">
    <property type="entry name" value="L-2,3-DIAMINOPROPANOATE--CITRATE LIGASE"/>
    <property type="match status" value="1"/>
</dbReference>
<reference evidence="3 4" key="1">
    <citation type="submission" date="2019-07" db="EMBL/GenBank/DDBJ databases">
        <title>The draft genome sequence of Aquimarina algiphila M91.</title>
        <authorList>
            <person name="Meng X."/>
        </authorList>
    </citation>
    <scope>NUCLEOTIDE SEQUENCE [LARGE SCALE GENOMIC DNA]</scope>
    <source>
        <strain evidence="3 4">M91</strain>
    </source>
</reference>
<dbReference type="GO" id="GO:0016881">
    <property type="term" value="F:acid-amino acid ligase activity"/>
    <property type="evidence" value="ECO:0007669"/>
    <property type="project" value="UniProtKB-ARBA"/>
</dbReference>
<name>A0A554VPJ1_9FLAO</name>
<evidence type="ECO:0000313" key="4">
    <source>
        <dbReference type="Proteomes" id="UP000318833"/>
    </source>
</evidence>